<feature type="region of interest" description="Disordered" evidence="2">
    <location>
        <begin position="253"/>
        <end position="273"/>
    </location>
</feature>
<dbReference type="InterPro" id="IPR032852">
    <property type="entry name" value="ALKBH2"/>
</dbReference>
<dbReference type="GO" id="GO:0035516">
    <property type="term" value="F:broad specificity oxidative DNA demethylase activity"/>
    <property type="evidence" value="ECO:0007669"/>
    <property type="project" value="TreeGrafter"/>
</dbReference>
<feature type="region of interest" description="Disordered" evidence="2">
    <location>
        <begin position="1"/>
        <end position="97"/>
    </location>
</feature>
<dbReference type="InterPro" id="IPR037151">
    <property type="entry name" value="AlkB-like_sf"/>
</dbReference>
<evidence type="ECO:0000256" key="2">
    <source>
        <dbReference type="SAM" id="MobiDB-lite"/>
    </source>
</evidence>
<feature type="region of interest" description="Disordered" evidence="2">
    <location>
        <begin position="158"/>
        <end position="241"/>
    </location>
</feature>
<evidence type="ECO:0000313" key="5">
    <source>
        <dbReference type="EMBL" id="WPB04583.1"/>
    </source>
</evidence>
<dbReference type="OrthoDB" id="2163491at2759"/>
<feature type="region of interest" description="Disordered" evidence="2">
    <location>
        <begin position="337"/>
        <end position="405"/>
    </location>
</feature>
<evidence type="ECO:0000313" key="6">
    <source>
        <dbReference type="Proteomes" id="UP000230605"/>
    </source>
</evidence>
<dbReference type="EMBL" id="CP134189">
    <property type="protein sequence ID" value="WPB04583.1"/>
    <property type="molecule type" value="Genomic_DNA"/>
</dbReference>
<dbReference type="Proteomes" id="UP000230605">
    <property type="component" value="Chromosome 6"/>
</dbReference>
<feature type="compositionally biased region" description="Acidic residues" evidence="2">
    <location>
        <begin position="955"/>
        <end position="965"/>
    </location>
</feature>
<dbReference type="InterPro" id="IPR027450">
    <property type="entry name" value="AlkB-like"/>
</dbReference>
<feature type="region of interest" description="Disordered" evidence="2">
    <location>
        <begin position="113"/>
        <end position="146"/>
    </location>
</feature>
<feature type="region of interest" description="Disordered" evidence="2">
    <location>
        <begin position="951"/>
        <end position="992"/>
    </location>
</feature>
<reference evidence="5 7" key="2">
    <citation type="submission" date="2023-09" db="EMBL/GenBank/DDBJ databases">
        <title>Complete-Gapless Cercospora beticola genome.</title>
        <authorList>
            <person name="Wyatt N.A."/>
            <person name="Spanner R.E."/>
            <person name="Bolton M.D."/>
        </authorList>
    </citation>
    <scope>NUCLEOTIDE SEQUENCE [LARGE SCALE GENOMIC DNA]</scope>
    <source>
        <strain evidence="5">Cb09-40</strain>
    </source>
</reference>
<feature type="compositionally biased region" description="Polar residues" evidence="2">
    <location>
        <begin position="158"/>
        <end position="173"/>
    </location>
</feature>
<feature type="compositionally biased region" description="Low complexity" evidence="2">
    <location>
        <begin position="979"/>
        <end position="989"/>
    </location>
</feature>
<feature type="compositionally biased region" description="Basic residues" evidence="2">
    <location>
        <begin position="383"/>
        <end position="394"/>
    </location>
</feature>
<dbReference type="PANTHER" id="PTHR31573:SF4">
    <property type="entry name" value="FE2OG DIOXYGENASE DOMAIN-CONTAINING PROTEIN"/>
    <property type="match status" value="1"/>
</dbReference>
<dbReference type="PANTHER" id="PTHR31573">
    <property type="entry name" value="ALPHA-KETOGLUTARATE-DEPENDENT DIOXYGENASE ALKB HOMOLOG 2"/>
    <property type="match status" value="1"/>
</dbReference>
<protein>
    <recommendedName>
        <fullName evidence="3">Alpha-ketoglutarate-dependent dioxygenase AlkB-like domain-containing protein</fullName>
    </recommendedName>
</protein>
<dbReference type="GO" id="GO:0006307">
    <property type="term" value="P:DNA alkylation repair"/>
    <property type="evidence" value="ECO:0007669"/>
    <property type="project" value="TreeGrafter"/>
</dbReference>
<keyword evidence="7" id="KW-1185">Reference proteome</keyword>
<accession>A0A2G5HPK4</accession>
<feature type="compositionally biased region" description="Basic and acidic residues" evidence="2">
    <location>
        <begin position="118"/>
        <end position="129"/>
    </location>
</feature>
<dbReference type="Proteomes" id="UP001302367">
    <property type="component" value="Chromosome 6"/>
</dbReference>
<feature type="binding site" evidence="1">
    <location>
        <position position="1055"/>
    </location>
    <ligand>
        <name>2-oxoglutarate</name>
        <dbReference type="ChEBI" id="CHEBI:16810"/>
    </ligand>
</feature>
<dbReference type="Gene3D" id="2.60.120.590">
    <property type="entry name" value="Alpha-ketoglutarate-dependent dioxygenase AlkB-like"/>
    <property type="match status" value="1"/>
</dbReference>
<dbReference type="GO" id="GO:0008198">
    <property type="term" value="F:ferrous iron binding"/>
    <property type="evidence" value="ECO:0007669"/>
    <property type="project" value="TreeGrafter"/>
</dbReference>
<feature type="compositionally biased region" description="Polar residues" evidence="2">
    <location>
        <begin position="43"/>
        <end position="65"/>
    </location>
</feature>
<sequence>MPPKELGHSSDARLTSAEGRPFIPGERSSARNANKRKNYAESLPSSTIEPNRANLQSMTTINPQRTARGKGSARDGKRNGKSIRVYSLSRQPAARRPAVQFGKVVKRVATLEAAQQETGEKLRIDDDKSSAPASPAHKVHDEVDDSHTARLPEAHVQSLASGASHSFPNCNQESEIDSAEQAGDSVLRSSGMADSMCETSKLSDLPERPSTPDNAKQERDTDVSSPLSEAPSDIDLRPIPDDIFMGTRVYAKEPRGDTDTQTAPADNLQDLPLTDSTPVIASSLVNMPQSSTESGVETLIRNARPRRSLKPIQRFGDLVEMPREEEKSDDVIIVARSNPRTAKHNGNVLPATQDNADAGRSTQNSVGRNRKRKRSAEDDVHKRSIPKQTRRRSSSSKSLQASSDIVTLRVTPAKLSTAISKQPKRRSAMTATHQEFRAGTTTGVTALPTPESTPGSKSLATPIHTPQSCEFPVAGFEEPPAIPELIQLSRKLTARRPIDSKEEPQGHPEVWAESRQALCETVPYFKSPQSGCYQNSGHVYAFLYDGVGNSREYMDTDVIIARAGGGMQADASGQLLQAKHHSLDDAQVQAVLNDIEHQNPIVVICGNKNAGALCKMPHRYCVLGWYKPVAVWEEKTLGKGRKAWTTVKFRLERLGDNKRAWHAPSQQNVTEVDRDVAGPLTEEICQDCNNESPQVYLNGWMCLNSACGRFWKLGEDSPSSDLAFNPAFLLHRTRWQNEEEPFSVRPPIPDSGKVMGDNLTNINTRGVVCPQCGRCNPRRLWRGWSCDNSQCDFSNFPKHITVKPAMLHQPWDSTGEGPTLSRNRYAKHLGVKVTVEHNKLGFKIFTYTFDGINGKLIHAISNSKINSASRGPDEMFDAMQRQDDPEMDLHLERRPFIGTGSSTTLKLKTASPGRLTATPDAHKLGTNAGVVDDSIIENMLNGSQALFSEAQNNLDDSEDEDEAEEPSPPKRARGRPSLAATTTTTAAPTEPGDLMTAFSVNYGMPYKFVAGGSSLPFSSAPWPVRACRADLNWASKNFSSPAGHTDFNEQLIFAYMEGQKVEYHDDGETGLGPRIASMSLGSKAKMMLRMKAKHFVGCSKTGILTPEKPVPVSIGGREMYLKRLAAWEEIQELRTSDKRTYETRRKELPHELGIFAKRTKKAEDLVTLTLNHGDIVLMEGYEIQSYLEHKVVPEGCLRFALTCRTVLPEHLRAEERPEYGVEEDEPGMGSLGRMAAADARAERQNGMGFGDEDEVV</sequence>
<gene>
    <name evidence="4" type="ORF">CB0940_08027</name>
    <name evidence="5" type="ORF">RHO25_009229</name>
</gene>
<evidence type="ECO:0000256" key="1">
    <source>
        <dbReference type="PIRSR" id="PIRSR632852-1"/>
    </source>
</evidence>
<feature type="domain" description="Alpha-ketoglutarate-dependent dioxygenase AlkB-like" evidence="3">
    <location>
        <begin position="1024"/>
        <end position="1192"/>
    </location>
</feature>
<feature type="compositionally biased region" description="Basic and acidic residues" evidence="2">
    <location>
        <begin position="1"/>
        <end position="11"/>
    </location>
</feature>
<dbReference type="EMBL" id="LKMD01000104">
    <property type="protein sequence ID" value="PIA94193.1"/>
    <property type="molecule type" value="Genomic_DNA"/>
</dbReference>
<feature type="region of interest" description="Disordered" evidence="2">
    <location>
        <begin position="1237"/>
        <end position="1256"/>
    </location>
</feature>
<name>A0A2G5HPK4_CERBT</name>
<organism evidence="4 6">
    <name type="scientific">Cercospora beticola</name>
    <name type="common">Sugarbeet leaf spot fungus</name>
    <dbReference type="NCBI Taxonomy" id="122368"/>
    <lineage>
        <taxon>Eukaryota</taxon>
        <taxon>Fungi</taxon>
        <taxon>Dikarya</taxon>
        <taxon>Ascomycota</taxon>
        <taxon>Pezizomycotina</taxon>
        <taxon>Dothideomycetes</taxon>
        <taxon>Dothideomycetidae</taxon>
        <taxon>Mycosphaerellales</taxon>
        <taxon>Mycosphaerellaceae</taxon>
        <taxon>Cercospora</taxon>
    </lineage>
</organism>
<evidence type="ECO:0000313" key="4">
    <source>
        <dbReference type="EMBL" id="PIA94193.1"/>
    </source>
</evidence>
<evidence type="ECO:0000313" key="7">
    <source>
        <dbReference type="Proteomes" id="UP001302367"/>
    </source>
</evidence>
<dbReference type="GO" id="GO:0051747">
    <property type="term" value="F:cytosine C-5 DNA demethylase activity"/>
    <property type="evidence" value="ECO:0007669"/>
    <property type="project" value="TreeGrafter"/>
</dbReference>
<evidence type="ECO:0000259" key="3">
    <source>
        <dbReference type="Pfam" id="PF13532"/>
    </source>
</evidence>
<dbReference type="SUPFAM" id="SSF51197">
    <property type="entry name" value="Clavaminate synthase-like"/>
    <property type="match status" value="1"/>
</dbReference>
<feature type="binding site" evidence="1">
    <location>
        <position position="1064"/>
    </location>
    <ligand>
        <name>2-oxoglutarate</name>
        <dbReference type="ChEBI" id="CHEBI:16810"/>
    </ligand>
</feature>
<dbReference type="Pfam" id="PF13532">
    <property type="entry name" value="2OG-FeII_Oxy_2"/>
    <property type="match status" value="1"/>
</dbReference>
<feature type="compositionally biased region" description="Polar residues" evidence="2">
    <location>
        <begin position="350"/>
        <end position="367"/>
    </location>
</feature>
<dbReference type="AlphaFoldDB" id="A0A2G5HPK4"/>
<reference evidence="4 6" key="1">
    <citation type="submission" date="2015-10" db="EMBL/GenBank/DDBJ databases">
        <title>The cercosporin biosynthetic gene cluster was horizontally transferred to several fungal lineages and shown to be expanded in Cercospora beticola based on microsynteny with recipient genomes.</title>
        <authorList>
            <person name="De Jonge R."/>
            <person name="Ebert M.K."/>
            <person name="Suttle J.C."/>
            <person name="Jurick Ii W.M."/>
            <person name="Secor G.A."/>
            <person name="Thomma B.P."/>
            <person name="Van De Peer Y."/>
            <person name="Bolton M.D."/>
        </authorList>
    </citation>
    <scope>NUCLEOTIDE SEQUENCE [LARGE SCALE GENOMIC DNA]</scope>
    <source>
        <strain evidence="4 6">09-40</strain>
    </source>
</reference>
<proteinExistence type="predicted"/>